<sequence length="207" mass="22280">MFALPVQLAYFFPSTTMATPTMSTSCGCHHAVIIPVWPSPNADFFLPSQRSPLFGLTRPDSTQDAAPMTDATPPAEVAASVRFFEHTIPTEKSNKLLPVKKVDKDKEKPKKGRGKDKAAAEKGEVQETEYKDNGNGSDNNDGRATKWPTVAKKVDMVTAAPKAGLSGLPNIAIASEAQNAEWMAGYNLVIGTCQVAVEENKVDVFAI</sequence>
<evidence type="ECO:0000313" key="3">
    <source>
        <dbReference type="Proteomes" id="UP001218218"/>
    </source>
</evidence>
<proteinExistence type="predicted"/>
<dbReference type="Proteomes" id="UP001218218">
    <property type="component" value="Unassembled WGS sequence"/>
</dbReference>
<evidence type="ECO:0000256" key="1">
    <source>
        <dbReference type="SAM" id="MobiDB-lite"/>
    </source>
</evidence>
<gene>
    <name evidence="2" type="ORF">DFH08DRAFT_823870</name>
</gene>
<dbReference type="AlphaFoldDB" id="A0AAD6Z5R5"/>
<feature type="compositionally biased region" description="Basic and acidic residues" evidence="1">
    <location>
        <begin position="95"/>
        <end position="108"/>
    </location>
</feature>
<accession>A0AAD6Z5R5</accession>
<reference evidence="2" key="1">
    <citation type="submission" date="2023-03" db="EMBL/GenBank/DDBJ databases">
        <title>Massive genome expansion in bonnet fungi (Mycena s.s.) driven by repeated elements and novel gene families across ecological guilds.</title>
        <authorList>
            <consortium name="Lawrence Berkeley National Laboratory"/>
            <person name="Harder C.B."/>
            <person name="Miyauchi S."/>
            <person name="Viragh M."/>
            <person name="Kuo A."/>
            <person name="Thoen E."/>
            <person name="Andreopoulos B."/>
            <person name="Lu D."/>
            <person name="Skrede I."/>
            <person name="Drula E."/>
            <person name="Henrissat B."/>
            <person name="Morin E."/>
            <person name="Kohler A."/>
            <person name="Barry K."/>
            <person name="LaButti K."/>
            <person name="Morin E."/>
            <person name="Salamov A."/>
            <person name="Lipzen A."/>
            <person name="Mereny Z."/>
            <person name="Hegedus B."/>
            <person name="Baldrian P."/>
            <person name="Stursova M."/>
            <person name="Weitz H."/>
            <person name="Taylor A."/>
            <person name="Grigoriev I.V."/>
            <person name="Nagy L.G."/>
            <person name="Martin F."/>
            <person name="Kauserud H."/>
        </authorList>
    </citation>
    <scope>NUCLEOTIDE SEQUENCE</scope>
    <source>
        <strain evidence="2">CBHHK002</strain>
    </source>
</reference>
<keyword evidence="3" id="KW-1185">Reference proteome</keyword>
<feature type="region of interest" description="Disordered" evidence="1">
    <location>
        <begin position="95"/>
        <end position="145"/>
    </location>
</feature>
<name>A0AAD6Z5R5_9AGAR</name>
<organism evidence="2 3">
    <name type="scientific">Mycena albidolilacea</name>
    <dbReference type="NCBI Taxonomy" id="1033008"/>
    <lineage>
        <taxon>Eukaryota</taxon>
        <taxon>Fungi</taxon>
        <taxon>Dikarya</taxon>
        <taxon>Basidiomycota</taxon>
        <taxon>Agaricomycotina</taxon>
        <taxon>Agaricomycetes</taxon>
        <taxon>Agaricomycetidae</taxon>
        <taxon>Agaricales</taxon>
        <taxon>Marasmiineae</taxon>
        <taxon>Mycenaceae</taxon>
        <taxon>Mycena</taxon>
    </lineage>
</organism>
<feature type="compositionally biased region" description="Basic and acidic residues" evidence="1">
    <location>
        <begin position="115"/>
        <end position="132"/>
    </location>
</feature>
<dbReference type="EMBL" id="JARIHO010000085">
    <property type="protein sequence ID" value="KAJ7308582.1"/>
    <property type="molecule type" value="Genomic_DNA"/>
</dbReference>
<comment type="caution">
    <text evidence="2">The sequence shown here is derived from an EMBL/GenBank/DDBJ whole genome shotgun (WGS) entry which is preliminary data.</text>
</comment>
<protein>
    <submittedName>
        <fullName evidence="2">Uncharacterized protein</fullName>
    </submittedName>
</protein>
<evidence type="ECO:0000313" key="2">
    <source>
        <dbReference type="EMBL" id="KAJ7308582.1"/>
    </source>
</evidence>